<evidence type="ECO:0000313" key="2">
    <source>
        <dbReference type="Proteomes" id="UP000250369"/>
    </source>
</evidence>
<evidence type="ECO:0008006" key="3">
    <source>
        <dbReference type="Google" id="ProtNLM"/>
    </source>
</evidence>
<evidence type="ECO:0000313" key="1">
    <source>
        <dbReference type="EMBL" id="RAV23234.1"/>
    </source>
</evidence>
<proteinExistence type="predicted"/>
<keyword evidence="2" id="KW-1185">Reference proteome</keyword>
<gene>
    <name evidence="1" type="ORF">DQG23_03315</name>
</gene>
<name>A0A329MV96_9BACL</name>
<dbReference type="Proteomes" id="UP000250369">
    <property type="component" value="Unassembled WGS sequence"/>
</dbReference>
<reference evidence="1 2" key="1">
    <citation type="journal article" date="2009" name="Int. J. Syst. Evol. Microbiol.">
        <title>Paenibacillus contaminans sp. nov., isolated from a contaminated laboratory plate.</title>
        <authorList>
            <person name="Chou J.H."/>
            <person name="Lee J.H."/>
            <person name="Lin M.C."/>
            <person name="Chang P.S."/>
            <person name="Arun A.B."/>
            <person name="Young C.C."/>
            <person name="Chen W.M."/>
        </authorList>
    </citation>
    <scope>NUCLEOTIDE SEQUENCE [LARGE SCALE GENOMIC DNA]</scope>
    <source>
        <strain evidence="1 2">CKOBP-6</strain>
    </source>
</reference>
<dbReference type="AlphaFoldDB" id="A0A329MV96"/>
<organism evidence="1 2">
    <name type="scientific">Paenibacillus contaminans</name>
    <dbReference type="NCBI Taxonomy" id="450362"/>
    <lineage>
        <taxon>Bacteria</taxon>
        <taxon>Bacillati</taxon>
        <taxon>Bacillota</taxon>
        <taxon>Bacilli</taxon>
        <taxon>Bacillales</taxon>
        <taxon>Paenibacillaceae</taxon>
        <taxon>Paenibacillus</taxon>
    </lineage>
</organism>
<dbReference type="Gene3D" id="3.40.630.30">
    <property type="match status" value="1"/>
</dbReference>
<dbReference type="EMBL" id="QMFB01000001">
    <property type="protein sequence ID" value="RAV23234.1"/>
    <property type="molecule type" value="Genomic_DNA"/>
</dbReference>
<accession>A0A329MV96</accession>
<comment type="caution">
    <text evidence="1">The sequence shown here is derived from an EMBL/GenBank/DDBJ whole genome shotgun (WGS) entry which is preliminary data.</text>
</comment>
<sequence length="67" mass="8222">MIHNLLVGLRRMTERDYEIMLEWRQYDEVKKFYSNPHYTYTLEKVVKKYKARIEGKDAKIPIIIELC</sequence>
<protein>
    <recommendedName>
        <fullName evidence="3">N-acetyltransferase domain-containing protein</fullName>
    </recommendedName>
</protein>